<evidence type="ECO:0000259" key="2">
    <source>
        <dbReference type="Pfam" id="PF18962"/>
    </source>
</evidence>
<dbReference type="NCBIfam" id="TIGR04183">
    <property type="entry name" value="Por_Secre_tail"/>
    <property type="match status" value="1"/>
</dbReference>
<reference evidence="3" key="1">
    <citation type="journal article" date="2020" name="mSystems">
        <title>Genome- and Community-Level Interaction Insights into Carbon Utilization and Element Cycling Functions of Hydrothermarchaeota in Hydrothermal Sediment.</title>
        <authorList>
            <person name="Zhou Z."/>
            <person name="Liu Y."/>
            <person name="Xu W."/>
            <person name="Pan J."/>
            <person name="Luo Z.H."/>
            <person name="Li M."/>
        </authorList>
    </citation>
    <scope>NUCLEOTIDE SEQUENCE [LARGE SCALE GENOMIC DNA]</scope>
    <source>
        <strain evidence="3">SpSt-479</strain>
    </source>
</reference>
<dbReference type="GO" id="GO:0004222">
    <property type="term" value="F:metalloendopeptidase activity"/>
    <property type="evidence" value="ECO:0007669"/>
    <property type="project" value="TreeGrafter"/>
</dbReference>
<evidence type="ECO:0000313" key="3">
    <source>
        <dbReference type="EMBL" id="HFI91575.1"/>
    </source>
</evidence>
<dbReference type="InterPro" id="IPR016047">
    <property type="entry name" value="M23ase_b-sheet_dom"/>
</dbReference>
<accession>A0A7V2ZKF6</accession>
<dbReference type="PANTHER" id="PTHR21666:SF270">
    <property type="entry name" value="MUREIN HYDROLASE ACTIVATOR ENVC"/>
    <property type="match status" value="1"/>
</dbReference>
<comment type="caution">
    <text evidence="3">The sequence shown here is derived from an EMBL/GenBank/DDBJ whole genome shotgun (WGS) entry which is preliminary data.</text>
</comment>
<evidence type="ECO:0000259" key="1">
    <source>
        <dbReference type="Pfam" id="PF01551"/>
    </source>
</evidence>
<dbReference type="SUPFAM" id="SSF51261">
    <property type="entry name" value="Duplicated hybrid motif"/>
    <property type="match status" value="1"/>
</dbReference>
<dbReference type="CDD" id="cd12797">
    <property type="entry name" value="M23_peptidase"/>
    <property type="match status" value="1"/>
</dbReference>
<name>A0A7V2ZKF6_9BACT</name>
<dbReference type="Pfam" id="PF18962">
    <property type="entry name" value="Por_Secre_tail"/>
    <property type="match status" value="1"/>
</dbReference>
<dbReference type="InterPro" id="IPR011055">
    <property type="entry name" value="Dup_hybrid_motif"/>
</dbReference>
<dbReference type="PANTHER" id="PTHR21666">
    <property type="entry name" value="PEPTIDASE-RELATED"/>
    <property type="match status" value="1"/>
</dbReference>
<protein>
    <submittedName>
        <fullName evidence="3">T9SS type A sorting domain-containing protein</fullName>
    </submittedName>
</protein>
<feature type="domain" description="Secretion system C-terminal sorting" evidence="2">
    <location>
        <begin position="279"/>
        <end position="347"/>
    </location>
</feature>
<proteinExistence type="predicted"/>
<dbReference type="AlphaFoldDB" id="A0A7V2ZKF6"/>
<dbReference type="Gene3D" id="2.70.70.10">
    <property type="entry name" value="Glucose Permease (Domain IIA)"/>
    <property type="match status" value="1"/>
</dbReference>
<dbReference type="InterPro" id="IPR026444">
    <property type="entry name" value="Secre_tail"/>
</dbReference>
<feature type="domain" description="M23ase beta-sheet core" evidence="1">
    <location>
        <begin position="49"/>
        <end position="150"/>
    </location>
</feature>
<organism evidence="3">
    <name type="scientific">Ignavibacterium album</name>
    <dbReference type="NCBI Taxonomy" id="591197"/>
    <lineage>
        <taxon>Bacteria</taxon>
        <taxon>Pseudomonadati</taxon>
        <taxon>Ignavibacteriota</taxon>
        <taxon>Ignavibacteria</taxon>
        <taxon>Ignavibacteriales</taxon>
        <taxon>Ignavibacteriaceae</taxon>
        <taxon>Ignavibacterium</taxon>
    </lineage>
</organism>
<gene>
    <name evidence="3" type="ORF">ENS31_08630</name>
</gene>
<dbReference type="EMBL" id="DSUJ01000008">
    <property type="protein sequence ID" value="HFI91575.1"/>
    <property type="molecule type" value="Genomic_DNA"/>
</dbReference>
<dbReference type="Pfam" id="PF01551">
    <property type="entry name" value="Peptidase_M23"/>
    <property type="match status" value="1"/>
</dbReference>
<dbReference type="InterPro" id="IPR050570">
    <property type="entry name" value="Cell_wall_metabolism_enzyme"/>
</dbReference>
<sequence>MKHFLLFLLTFNLSVHPQTFRINRPVPDTIQTNGSYLFGEPRYQDPANAHRGIDILVRWDTVRSASNGSVYFVGYNPNDTIGGYEPNGAGNYVVIRSMYNGRIVYFYYMHLKQPLVDTNDIILTSQPIAISGNTGRSTGAHLHFEIRYDSPNSTSRKTRNPELWCAITGMGAIYGRVPNAPNSTRVDIYPDPKPRPPYTTFSYALTYNFNDPYIGSDEVYNENYAIGDVKPGTYTIRSINNTYVRTVTVGPGQIVNADQPNDVDLTLPFPEEFALMQNYPNPFNPTTVISFKIPEESYVQLKIYDVLGNEIATLINEEKSAGEYHQFFDAYGLSSGVYVYTIIAQSQSGKLYRESKKMMLLK</sequence>
<dbReference type="Gene3D" id="2.60.40.4070">
    <property type="match status" value="1"/>
</dbReference>